<dbReference type="GO" id="GO:0046872">
    <property type="term" value="F:metal ion binding"/>
    <property type="evidence" value="ECO:0007669"/>
    <property type="project" value="UniProtKB-KW"/>
</dbReference>
<feature type="transmembrane region" description="Helical" evidence="13">
    <location>
        <begin position="102"/>
        <end position="124"/>
    </location>
</feature>
<dbReference type="PANTHER" id="PTHR10978:SF5">
    <property type="entry name" value="SUCCINATE DEHYDROGENASE CYTOCHROME B560 SUBUNIT, MITOCHONDRIAL"/>
    <property type="match status" value="1"/>
</dbReference>
<dbReference type="GO" id="GO:0009055">
    <property type="term" value="F:electron transfer activity"/>
    <property type="evidence" value="ECO:0007669"/>
    <property type="project" value="InterPro"/>
</dbReference>
<feature type="binding site" description="axial binding residue" evidence="12">
    <location>
        <position position="82"/>
    </location>
    <ligand>
        <name>heme</name>
        <dbReference type="ChEBI" id="CHEBI:30413"/>
        <note>ligand shared with second transmembrane subunit</note>
    </ligand>
    <ligandPart>
        <name>Fe</name>
        <dbReference type="ChEBI" id="CHEBI:18248"/>
    </ligandPart>
</feature>
<sequence>MTSNSKRPLSPHLQVYRPQLTSMLSIAHRLTGVALAVGTLLLVYWLVSAASGPESYHAAQDFIGSFFGQLLLFGWSAALFYHLCNGIRHLVWDAGYGYELDVAYLSGKIVLGATAVLTLLAWVLGYSIGG</sequence>
<keyword evidence="8 13" id="KW-1133">Transmembrane helix</keyword>
<evidence type="ECO:0000256" key="5">
    <source>
        <dbReference type="ARBA" id="ARBA00022617"/>
    </source>
</evidence>
<dbReference type="InterPro" id="IPR000701">
    <property type="entry name" value="SuccDH_FuR_B_TM-su"/>
</dbReference>
<comment type="function">
    <text evidence="1">Membrane-anchoring subunit of succinate dehydrogenase (SDH).</text>
</comment>
<feature type="transmembrane region" description="Helical" evidence="13">
    <location>
        <begin position="26"/>
        <end position="47"/>
    </location>
</feature>
<evidence type="ECO:0000313" key="15">
    <source>
        <dbReference type="Proteomes" id="UP000581135"/>
    </source>
</evidence>
<dbReference type="Proteomes" id="UP000581135">
    <property type="component" value="Unassembled WGS sequence"/>
</dbReference>
<evidence type="ECO:0000256" key="1">
    <source>
        <dbReference type="ARBA" id="ARBA00004050"/>
    </source>
</evidence>
<evidence type="ECO:0000256" key="4">
    <source>
        <dbReference type="ARBA" id="ARBA00020076"/>
    </source>
</evidence>
<comment type="caution">
    <text evidence="14">The sequence shown here is derived from an EMBL/GenBank/DDBJ whole genome shotgun (WGS) entry which is preliminary data.</text>
</comment>
<protein>
    <recommendedName>
        <fullName evidence="4">Succinate dehydrogenase cytochrome b556 subunit</fullName>
    </recommendedName>
</protein>
<evidence type="ECO:0000256" key="11">
    <source>
        <dbReference type="ARBA" id="ARBA00025912"/>
    </source>
</evidence>
<evidence type="ECO:0000256" key="9">
    <source>
        <dbReference type="ARBA" id="ARBA00023004"/>
    </source>
</evidence>
<dbReference type="NCBIfam" id="TIGR02970">
    <property type="entry name" value="succ_dehyd_cytB"/>
    <property type="match status" value="1"/>
</dbReference>
<comment type="subcellular location">
    <subcellularLocation>
        <location evidence="2">Membrane</location>
        <topology evidence="2">Multi-pass membrane protein</topology>
    </subcellularLocation>
</comment>
<comment type="similarity">
    <text evidence="3">Belongs to the cytochrome b560 family.</text>
</comment>
<evidence type="ECO:0000256" key="2">
    <source>
        <dbReference type="ARBA" id="ARBA00004141"/>
    </source>
</evidence>
<dbReference type="SUPFAM" id="SSF81343">
    <property type="entry name" value="Fumarate reductase respiratory complex transmembrane subunits"/>
    <property type="match status" value="1"/>
</dbReference>
<dbReference type="EMBL" id="JACHXA010000001">
    <property type="protein sequence ID" value="MBB3063806.1"/>
    <property type="molecule type" value="Genomic_DNA"/>
</dbReference>
<evidence type="ECO:0000256" key="3">
    <source>
        <dbReference type="ARBA" id="ARBA00007244"/>
    </source>
</evidence>
<dbReference type="PANTHER" id="PTHR10978">
    <property type="entry name" value="SUCCINATE DEHYDROGENASE CYTOCHROME B560 SUBUNIT"/>
    <property type="match status" value="1"/>
</dbReference>
<proteinExistence type="inferred from homology"/>
<dbReference type="InterPro" id="IPR034804">
    <property type="entry name" value="SQR/QFR_C/D"/>
</dbReference>
<keyword evidence="15" id="KW-1185">Reference proteome</keyword>
<gene>
    <name evidence="14" type="ORF">FHR98_000071</name>
</gene>
<dbReference type="CDD" id="cd03499">
    <property type="entry name" value="SQR_TypeC_SdhC"/>
    <property type="match status" value="1"/>
</dbReference>
<evidence type="ECO:0000256" key="8">
    <source>
        <dbReference type="ARBA" id="ARBA00022989"/>
    </source>
</evidence>
<evidence type="ECO:0000256" key="6">
    <source>
        <dbReference type="ARBA" id="ARBA00022692"/>
    </source>
</evidence>
<dbReference type="PROSITE" id="PS01001">
    <property type="entry name" value="SDH_CYT_2"/>
    <property type="match status" value="1"/>
</dbReference>
<feature type="transmembrane region" description="Helical" evidence="13">
    <location>
        <begin position="62"/>
        <end position="81"/>
    </location>
</feature>
<keyword evidence="9 12" id="KW-0408">Iron</keyword>
<name>A0A839SR12_9PROT</name>
<comment type="subunit">
    <text evidence="11">Part of an enzyme complex containing four subunits: a flavoprotein, an iron-sulfur protein, plus two membrane-anchoring proteins, SdhC and SdhD. The complex can form homotrimers.</text>
</comment>
<dbReference type="Gene3D" id="1.20.1300.10">
    <property type="entry name" value="Fumarate reductase/succinate dehydrogenase, transmembrane subunit"/>
    <property type="match status" value="1"/>
</dbReference>
<dbReference type="PIRSF" id="PIRSF000178">
    <property type="entry name" value="SDH_cyt_b560"/>
    <property type="match status" value="1"/>
</dbReference>
<dbReference type="GO" id="GO:0006099">
    <property type="term" value="P:tricarboxylic acid cycle"/>
    <property type="evidence" value="ECO:0007669"/>
    <property type="project" value="InterPro"/>
</dbReference>
<dbReference type="AlphaFoldDB" id="A0A839SR12"/>
<reference evidence="14 15" key="1">
    <citation type="submission" date="2020-08" db="EMBL/GenBank/DDBJ databases">
        <title>Genomic Encyclopedia of Type Strains, Phase III (KMG-III): the genomes of soil and plant-associated and newly described type strains.</title>
        <authorList>
            <person name="Whitman W."/>
        </authorList>
    </citation>
    <scope>NUCLEOTIDE SEQUENCE [LARGE SCALE GENOMIC DNA]</scope>
    <source>
        <strain evidence="14 15">CECT 8803</strain>
    </source>
</reference>
<organism evidence="14 15">
    <name type="scientific">Limibacillus halophilus</name>
    <dbReference type="NCBI Taxonomy" id="1579333"/>
    <lineage>
        <taxon>Bacteria</taxon>
        <taxon>Pseudomonadati</taxon>
        <taxon>Pseudomonadota</taxon>
        <taxon>Alphaproteobacteria</taxon>
        <taxon>Rhodospirillales</taxon>
        <taxon>Rhodovibrionaceae</taxon>
        <taxon>Limibacillus</taxon>
    </lineage>
</organism>
<dbReference type="GO" id="GO:0016020">
    <property type="term" value="C:membrane"/>
    <property type="evidence" value="ECO:0007669"/>
    <property type="project" value="UniProtKB-SubCell"/>
</dbReference>
<evidence type="ECO:0000256" key="12">
    <source>
        <dbReference type="PIRSR" id="PIRSR000178-1"/>
    </source>
</evidence>
<evidence type="ECO:0000256" key="7">
    <source>
        <dbReference type="ARBA" id="ARBA00022723"/>
    </source>
</evidence>
<keyword evidence="5 12" id="KW-0349">Heme</keyword>
<dbReference type="InterPro" id="IPR014314">
    <property type="entry name" value="Succ_DH_cytb556"/>
</dbReference>
<dbReference type="InterPro" id="IPR018495">
    <property type="entry name" value="Succ_DH_cyt_bsu_CS"/>
</dbReference>
<keyword evidence="6 13" id="KW-0812">Transmembrane</keyword>
<comment type="cofactor">
    <cofactor evidence="12">
        <name>heme</name>
        <dbReference type="ChEBI" id="CHEBI:30413"/>
    </cofactor>
    <text evidence="12">The heme is bound between the two transmembrane subunits.</text>
</comment>
<keyword evidence="10 13" id="KW-0472">Membrane</keyword>
<evidence type="ECO:0000256" key="13">
    <source>
        <dbReference type="SAM" id="Phobius"/>
    </source>
</evidence>
<dbReference type="RefSeq" id="WP_183414624.1">
    <property type="nucleotide sequence ID" value="NZ_JACHXA010000001.1"/>
</dbReference>
<keyword evidence="7 12" id="KW-0479">Metal-binding</keyword>
<evidence type="ECO:0000256" key="10">
    <source>
        <dbReference type="ARBA" id="ARBA00023136"/>
    </source>
</evidence>
<evidence type="ECO:0000313" key="14">
    <source>
        <dbReference type="EMBL" id="MBB3063806.1"/>
    </source>
</evidence>
<dbReference type="PROSITE" id="PS01000">
    <property type="entry name" value="SDH_CYT_1"/>
    <property type="match status" value="1"/>
</dbReference>
<accession>A0A839SR12</accession>
<dbReference type="Pfam" id="PF01127">
    <property type="entry name" value="Sdh_cyt"/>
    <property type="match status" value="1"/>
</dbReference>